<comment type="caution">
    <text evidence="2">The sequence shown here is derived from an EMBL/GenBank/DDBJ whole genome shotgun (WGS) entry which is preliminary data.</text>
</comment>
<organism evidence="2 3">
    <name type="scientific">Carboxydothermus islandicus</name>
    <dbReference type="NCBI Taxonomy" id="661089"/>
    <lineage>
        <taxon>Bacteria</taxon>
        <taxon>Bacillati</taxon>
        <taxon>Bacillota</taxon>
        <taxon>Clostridia</taxon>
        <taxon>Thermoanaerobacterales</taxon>
        <taxon>Thermoanaerobacteraceae</taxon>
        <taxon>Carboxydothermus</taxon>
    </lineage>
</organism>
<sequence>MVITFVFLGYAFYETYFKGKSSKLNKIVLWSATVLVVIVLTYTYRYTLLNLFTF</sequence>
<dbReference type="Proteomes" id="UP000187338">
    <property type="component" value="Unassembled WGS sequence"/>
</dbReference>
<evidence type="ECO:0000256" key="1">
    <source>
        <dbReference type="SAM" id="Phobius"/>
    </source>
</evidence>
<protein>
    <submittedName>
        <fullName evidence="2">Putative mercuric transport protein, selenocysteine-containing</fullName>
    </submittedName>
</protein>
<keyword evidence="1" id="KW-0812">Transmembrane</keyword>
<reference evidence="3" key="1">
    <citation type="submission" date="2016-12" db="EMBL/GenBank/DDBJ databases">
        <title>Draft Genome Sequences od Carboxydothermus pertinax and islandicus, Hydrogenogenic Carboxydotrophic Bacteria.</title>
        <authorList>
            <person name="Fukuyama Y."/>
            <person name="Ohmae K."/>
            <person name="Yoneda Y."/>
            <person name="Yoshida T."/>
            <person name="Sako Y."/>
        </authorList>
    </citation>
    <scope>NUCLEOTIDE SEQUENCE [LARGE SCALE GENOMIC DNA]</scope>
    <source>
        <strain evidence="3">SET</strain>
    </source>
</reference>
<gene>
    <name evidence="2" type="ORF">ciss_03620</name>
</gene>
<keyword evidence="3" id="KW-1185">Reference proteome</keyword>
<dbReference type="EMBL" id="BDJL01000007">
    <property type="protein sequence ID" value="GAV24429.1"/>
    <property type="molecule type" value="Genomic_DNA"/>
</dbReference>
<keyword evidence="1" id="KW-1133">Transmembrane helix</keyword>
<proteinExistence type="predicted"/>
<evidence type="ECO:0000313" key="3">
    <source>
        <dbReference type="Proteomes" id="UP000187338"/>
    </source>
</evidence>
<keyword evidence="1" id="KW-0472">Membrane</keyword>
<feature type="transmembrane region" description="Helical" evidence="1">
    <location>
        <begin position="27"/>
        <end position="44"/>
    </location>
</feature>
<dbReference type="STRING" id="661089.ciss_03620"/>
<dbReference type="AlphaFoldDB" id="A0A1L8CZX2"/>
<accession>A0A1L8CZX2</accession>
<name>A0A1L8CZX2_9THEO</name>
<evidence type="ECO:0000313" key="2">
    <source>
        <dbReference type="EMBL" id="GAV24429.1"/>
    </source>
</evidence>